<evidence type="ECO:0000313" key="2">
    <source>
        <dbReference type="Proteomes" id="UP000610373"/>
    </source>
</evidence>
<comment type="caution">
    <text evidence="1">The sequence shown here is derived from an EMBL/GenBank/DDBJ whole genome shotgun (WGS) entry which is preliminary data.</text>
</comment>
<accession>A0A811TAS0</accession>
<evidence type="ECO:0008006" key="3">
    <source>
        <dbReference type="Google" id="ProtNLM"/>
    </source>
</evidence>
<evidence type="ECO:0000313" key="1">
    <source>
        <dbReference type="EMBL" id="CAD6492723.1"/>
    </source>
</evidence>
<dbReference type="Pfam" id="PF08979">
    <property type="entry name" value="DUF1894"/>
    <property type="match status" value="1"/>
</dbReference>
<dbReference type="EMBL" id="CAJHIO010000018">
    <property type="protein sequence ID" value="CAD6492723.1"/>
    <property type="molecule type" value="Genomic_DNA"/>
</dbReference>
<dbReference type="Proteomes" id="UP000610373">
    <property type="component" value="Unassembled WGS sequence"/>
</dbReference>
<dbReference type="AlphaFoldDB" id="A0A811TAS0"/>
<sequence length="93" mass="10480">MAPCVEELNYEILLACTTFANCSKLIQKRCREIYFVAPGYKIFNIYLIGIPPLPIGIEGDHILIAYIKPCHGAFTLKIPGGGEIERIRKELKK</sequence>
<organism evidence="1 2">
    <name type="scientific">Candidatus Argoarchaeum ethanivorans</name>
    <dbReference type="NCBI Taxonomy" id="2608793"/>
    <lineage>
        <taxon>Archaea</taxon>
        <taxon>Methanobacteriati</taxon>
        <taxon>Methanobacteriota</taxon>
        <taxon>Stenosarchaea group</taxon>
        <taxon>Methanomicrobia</taxon>
        <taxon>Methanosarcinales</taxon>
        <taxon>Methanosarcinales incertae sedis</taxon>
        <taxon>GOM Arc I cluster</taxon>
        <taxon>Candidatus Argoarchaeum</taxon>
    </lineage>
</organism>
<gene>
    <name evidence="1" type="ORF">CHKLHMKO_00338</name>
</gene>
<dbReference type="PIRSF" id="PIRSF006577">
    <property type="entry name" value="UCP006577"/>
    <property type="match status" value="1"/>
</dbReference>
<dbReference type="InterPro" id="IPR012031">
    <property type="entry name" value="MTH0776-like"/>
</dbReference>
<reference evidence="1" key="1">
    <citation type="submission" date="2020-10" db="EMBL/GenBank/DDBJ databases">
        <authorList>
            <person name="Hahn C.J."/>
            <person name="Laso-Perez R."/>
            <person name="Vulcano F."/>
            <person name="Vaziourakis K.-M."/>
            <person name="Stokke R."/>
            <person name="Steen I.H."/>
            <person name="Teske A."/>
            <person name="Boetius A."/>
            <person name="Liebeke M."/>
            <person name="Amann R."/>
            <person name="Knittel K."/>
        </authorList>
    </citation>
    <scope>NUCLEOTIDE SEQUENCE</scope>
    <source>
        <strain evidence="1">Gfbio:e3339647-f889-4370-9287-4fb5cb688e4c:AG392O15_GoMArc1</strain>
    </source>
</reference>
<protein>
    <recommendedName>
        <fullName evidence="3">DUF1894 domain-containing protein</fullName>
    </recommendedName>
</protein>
<name>A0A811TAS0_9EURY</name>
<proteinExistence type="predicted"/>